<dbReference type="InterPro" id="IPR050641">
    <property type="entry name" value="RIFMO-like"/>
</dbReference>
<evidence type="ECO:0000256" key="1">
    <source>
        <dbReference type="ARBA" id="ARBA00001974"/>
    </source>
</evidence>
<evidence type="ECO:0000256" key="2">
    <source>
        <dbReference type="ARBA" id="ARBA00022630"/>
    </source>
</evidence>
<dbReference type="Gene3D" id="3.50.50.60">
    <property type="entry name" value="FAD/NAD(P)-binding domain"/>
    <property type="match status" value="1"/>
</dbReference>
<sequence>LACDGGRSMVREKLNIKLGGQADMAQFISIYFKAPDFMSSHEFGNANIYFPLHRKYAGYILNWDGGTTFTYHVMLSEGQNWQDVDPVQAIESVLGKSLEIQLLSTQPWAAHALTADKYGEGRAFLVGDAAHLFTPTGGFGMNTGVSDAMDIAWKIQAMLQGWGGPSLLDSYSVERRPIGLRNTMEAADCFNRLNDVMSHGDELDMDNLEGEELRKTLAISLKEQEKL</sequence>
<feature type="non-terminal residue" evidence="5">
    <location>
        <position position="227"/>
    </location>
</feature>
<dbReference type="GO" id="GO:0071949">
    <property type="term" value="F:FAD binding"/>
    <property type="evidence" value="ECO:0007669"/>
    <property type="project" value="InterPro"/>
</dbReference>
<dbReference type="Pfam" id="PF01494">
    <property type="entry name" value="FAD_binding_3"/>
    <property type="match status" value="1"/>
</dbReference>
<gene>
    <name evidence="5" type="ORF">METZ01_LOCUS516994</name>
</gene>
<keyword evidence="3" id="KW-0274">FAD</keyword>
<reference evidence="5" key="1">
    <citation type="submission" date="2018-05" db="EMBL/GenBank/DDBJ databases">
        <authorList>
            <person name="Lanie J.A."/>
            <person name="Ng W.-L."/>
            <person name="Kazmierczak K.M."/>
            <person name="Andrzejewski T.M."/>
            <person name="Davidsen T.M."/>
            <person name="Wayne K.J."/>
            <person name="Tettelin H."/>
            <person name="Glass J.I."/>
            <person name="Rusch D."/>
            <person name="Podicherti R."/>
            <person name="Tsui H.-C.T."/>
            <person name="Winkler M.E."/>
        </authorList>
    </citation>
    <scope>NUCLEOTIDE SEQUENCE</scope>
</reference>
<proteinExistence type="predicted"/>
<dbReference type="PANTHER" id="PTHR43004">
    <property type="entry name" value="TRK SYSTEM POTASSIUM UPTAKE PROTEIN"/>
    <property type="match status" value="1"/>
</dbReference>
<evidence type="ECO:0000256" key="3">
    <source>
        <dbReference type="ARBA" id="ARBA00022827"/>
    </source>
</evidence>
<accession>A0A383F671</accession>
<organism evidence="5">
    <name type="scientific">marine metagenome</name>
    <dbReference type="NCBI Taxonomy" id="408172"/>
    <lineage>
        <taxon>unclassified sequences</taxon>
        <taxon>metagenomes</taxon>
        <taxon>ecological metagenomes</taxon>
    </lineage>
</organism>
<feature type="domain" description="FAD-binding" evidence="4">
    <location>
        <begin position="2"/>
        <end position="184"/>
    </location>
</feature>
<keyword evidence="2" id="KW-0285">Flavoprotein</keyword>
<evidence type="ECO:0000313" key="5">
    <source>
        <dbReference type="EMBL" id="SVE64140.1"/>
    </source>
</evidence>
<evidence type="ECO:0000259" key="4">
    <source>
        <dbReference type="Pfam" id="PF01494"/>
    </source>
</evidence>
<feature type="non-terminal residue" evidence="5">
    <location>
        <position position="1"/>
    </location>
</feature>
<dbReference type="PANTHER" id="PTHR43004:SF19">
    <property type="entry name" value="BINDING MONOOXYGENASE, PUTATIVE (JCVI)-RELATED"/>
    <property type="match status" value="1"/>
</dbReference>
<dbReference type="InterPro" id="IPR036188">
    <property type="entry name" value="FAD/NAD-bd_sf"/>
</dbReference>
<dbReference type="SUPFAM" id="SSF51905">
    <property type="entry name" value="FAD/NAD(P)-binding domain"/>
    <property type="match status" value="1"/>
</dbReference>
<dbReference type="EMBL" id="UINC01231554">
    <property type="protein sequence ID" value="SVE64140.1"/>
    <property type="molecule type" value="Genomic_DNA"/>
</dbReference>
<dbReference type="InterPro" id="IPR002938">
    <property type="entry name" value="FAD-bd"/>
</dbReference>
<comment type="cofactor">
    <cofactor evidence="1">
        <name>FAD</name>
        <dbReference type="ChEBI" id="CHEBI:57692"/>
    </cofactor>
</comment>
<dbReference type="Gene3D" id="3.30.9.10">
    <property type="entry name" value="D-Amino Acid Oxidase, subunit A, domain 2"/>
    <property type="match status" value="1"/>
</dbReference>
<protein>
    <recommendedName>
        <fullName evidence="4">FAD-binding domain-containing protein</fullName>
    </recommendedName>
</protein>
<dbReference type="AlphaFoldDB" id="A0A383F671"/>
<name>A0A383F671_9ZZZZ</name>
<dbReference type="GO" id="GO:0016709">
    <property type="term" value="F:oxidoreductase activity, acting on paired donors, with incorporation or reduction of molecular oxygen, NAD(P)H as one donor, and incorporation of one atom of oxygen"/>
    <property type="evidence" value="ECO:0007669"/>
    <property type="project" value="UniProtKB-ARBA"/>
</dbReference>